<gene>
    <name evidence="1" type="ORF">CEXT_652991</name>
</gene>
<dbReference type="EMBL" id="BPLR01008669">
    <property type="protein sequence ID" value="GIY26334.1"/>
    <property type="molecule type" value="Genomic_DNA"/>
</dbReference>
<organism evidence="1 2">
    <name type="scientific">Caerostris extrusa</name>
    <name type="common">Bark spider</name>
    <name type="synonym">Caerostris bankana</name>
    <dbReference type="NCBI Taxonomy" id="172846"/>
    <lineage>
        <taxon>Eukaryota</taxon>
        <taxon>Metazoa</taxon>
        <taxon>Ecdysozoa</taxon>
        <taxon>Arthropoda</taxon>
        <taxon>Chelicerata</taxon>
        <taxon>Arachnida</taxon>
        <taxon>Araneae</taxon>
        <taxon>Araneomorphae</taxon>
        <taxon>Entelegynae</taxon>
        <taxon>Araneoidea</taxon>
        <taxon>Araneidae</taxon>
        <taxon>Caerostris</taxon>
    </lineage>
</organism>
<protein>
    <submittedName>
        <fullName evidence="1">Uncharacterized protein</fullName>
    </submittedName>
</protein>
<sequence length="123" mass="13844">MTSIGIVSTFLSDSNPVSADLSLREDPIDCLRAHEKFNSPVVAKTTLKVPNPTESVKTPETISRRTENNSADIAARALFTTCKHDFHRNCFDFCLTPILLVQTSLREDLIDFLRVQEKFNFLA</sequence>
<proteinExistence type="predicted"/>
<keyword evidence="2" id="KW-1185">Reference proteome</keyword>
<reference evidence="1 2" key="1">
    <citation type="submission" date="2021-06" db="EMBL/GenBank/DDBJ databases">
        <title>Caerostris extrusa draft genome.</title>
        <authorList>
            <person name="Kono N."/>
            <person name="Arakawa K."/>
        </authorList>
    </citation>
    <scope>NUCLEOTIDE SEQUENCE [LARGE SCALE GENOMIC DNA]</scope>
</reference>
<name>A0AAV4S068_CAEEX</name>
<dbReference type="AlphaFoldDB" id="A0AAV4S068"/>
<accession>A0AAV4S068</accession>
<dbReference type="Proteomes" id="UP001054945">
    <property type="component" value="Unassembled WGS sequence"/>
</dbReference>
<evidence type="ECO:0000313" key="1">
    <source>
        <dbReference type="EMBL" id="GIY26334.1"/>
    </source>
</evidence>
<comment type="caution">
    <text evidence="1">The sequence shown here is derived from an EMBL/GenBank/DDBJ whole genome shotgun (WGS) entry which is preliminary data.</text>
</comment>
<evidence type="ECO:0000313" key="2">
    <source>
        <dbReference type="Proteomes" id="UP001054945"/>
    </source>
</evidence>